<dbReference type="PANTHER" id="PTHR44144:SF1">
    <property type="entry name" value="DNAJ HOMOLOG SUBFAMILY C MEMBER 9"/>
    <property type="match status" value="1"/>
</dbReference>
<comment type="caution">
    <text evidence="3">The sequence shown here is derived from an EMBL/GenBank/DDBJ whole genome shotgun (WGS) entry which is preliminary data.</text>
</comment>
<feature type="compositionally biased region" description="Acidic residues" evidence="1">
    <location>
        <begin position="255"/>
        <end position="269"/>
    </location>
</feature>
<dbReference type="EMBL" id="JANBPT010000338">
    <property type="protein sequence ID" value="KAJ1923376.1"/>
    <property type="molecule type" value="Genomic_DNA"/>
</dbReference>
<evidence type="ECO:0000313" key="4">
    <source>
        <dbReference type="Proteomes" id="UP001150569"/>
    </source>
</evidence>
<dbReference type="AlphaFoldDB" id="A0A9W8AAW1"/>
<dbReference type="GO" id="GO:0005634">
    <property type="term" value="C:nucleus"/>
    <property type="evidence" value="ECO:0007669"/>
    <property type="project" value="TreeGrafter"/>
</dbReference>
<reference evidence="3" key="1">
    <citation type="submission" date="2022-07" db="EMBL/GenBank/DDBJ databases">
        <title>Phylogenomic reconstructions and comparative analyses of Kickxellomycotina fungi.</title>
        <authorList>
            <person name="Reynolds N.K."/>
            <person name="Stajich J.E."/>
            <person name="Barry K."/>
            <person name="Grigoriev I.V."/>
            <person name="Crous P."/>
            <person name="Smith M.E."/>
        </authorList>
    </citation>
    <scope>NUCLEOTIDE SEQUENCE</scope>
    <source>
        <strain evidence="3">RSA 861</strain>
    </source>
</reference>
<dbReference type="GO" id="GO:0005737">
    <property type="term" value="C:cytoplasm"/>
    <property type="evidence" value="ECO:0007669"/>
    <property type="project" value="TreeGrafter"/>
</dbReference>
<feature type="domain" description="J" evidence="2">
    <location>
        <begin position="26"/>
        <end position="107"/>
    </location>
</feature>
<dbReference type="Proteomes" id="UP001150569">
    <property type="component" value="Unassembled WGS sequence"/>
</dbReference>
<dbReference type="Pfam" id="PF23302">
    <property type="entry name" value="HTH_DNAJC9"/>
    <property type="match status" value="1"/>
</dbReference>
<dbReference type="SUPFAM" id="SSF46565">
    <property type="entry name" value="Chaperone J-domain"/>
    <property type="match status" value="1"/>
</dbReference>
<accession>A0A9W8AAW1</accession>
<feature type="region of interest" description="Disordered" evidence="1">
    <location>
        <begin position="296"/>
        <end position="320"/>
    </location>
</feature>
<dbReference type="Pfam" id="PF00226">
    <property type="entry name" value="DnaJ"/>
    <property type="match status" value="1"/>
</dbReference>
<dbReference type="InterPro" id="IPR052594">
    <property type="entry name" value="J_domain-containing_protein"/>
</dbReference>
<name>A0A9W8AAW1_9FUNG</name>
<sequence>MAQRERLNRLLTDPVLETTDDADPPSLYSILEVESAATGQQIKMAYRRLALRYHPDKFPQSRPTLETLATEALANLERQWTQRFQQLSLAYDILSNEARRRRYDRTGQVNDDLLDDLAEEGEGRDWDAYFDEMFRDLVTTDTIDAFAATYRESAEERDDLIRAYTETEGDMDQILATVPLCTVDDEQRFRTLLDAAIADRSLPSFKAYRPFNAAAHTRRRRAAEQEAKEAAVLAAELGLQQKDRKRSRRAREQDESVDGNGEDDDDEGTDQLRALIQQRGRQRMDSLLANLEAKYAAPKSKGKKARKVAPEPVPAEPSEEEFAALQAKLFGDKAKAAKPKAKRVKS</sequence>
<dbReference type="PROSITE" id="PS50076">
    <property type="entry name" value="DNAJ_2"/>
    <property type="match status" value="1"/>
</dbReference>
<dbReference type="InterPro" id="IPR056453">
    <property type="entry name" value="HTH_DNAJC9"/>
</dbReference>
<dbReference type="GO" id="GO:0031072">
    <property type="term" value="F:heat shock protein binding"/>
    <property type="evidence" value="ECO:0007669"/>
    <property type="project" value="TreeGrafter"/>
</dbReference>
<dbReference type="PROSITE" id="PS00636">
    <property type="entry name" value="DNAJ_1"/>
    <property type="match status" value="1"/>
</dbReference>
<dbReference type="PANTHER" id="PTHR44144">
    <property type="entry name" value="DNAJ HOMOLOG SUBFAMILY C MEMBER 9"/>
    <property type="match status" value="1"/>
</dbReference>
<dbReference type="InterPro" id="IPR036869">
    <property type="entry name" value="J_dom_sf"/>
</dbReference>
<feature type="region of interest" description="Disordered" evidence="1">
    <location>
        <begin position="240"/>
        <end position="269"/>
    </location>
</feature>
<evidence type="ECO:0000256" key="1">
    <source>
        <dbReference type="SAM" id="MobiDB-lite"/>
    </source>
</evidence>
<dbReference type="SMART" id="SM00271">
    <property type="entry name" value="DnaJ"/>
    <property type="match status" value="1"/>
</dbReference>
<gene>
    <name evidence="3" type="ORF">IWQ60_005928</name>
</gene>
<evidence type="ECO:0000313" key="3">
    <source>
        <dbReference type="EMBL" id="KAJ1923376.1"/>
    </source>
</evidence>
<dbReference type="Gene3D" id="1.10.287.110">
    <property type="entry name" value="DnaJ domain"/>
    <property type="match status" value="1"/>
</dbReference>
<dbReference type="OrthoDB" id="110024at2759"/>
<protein>
    <recommendedName>
        <fullName evidence="2">J domain-containing protein</fullName>
    </recommendedName>
</protein>
<proteinExistence type="predicted"/>
<dbReference type="CDD" id="cd06257">
    <property type="entry name" value="DnaJ"/>
    <property type="match status" value="1"/>
</dbReference>
<dbReference type="PRINTS" id="PR00625">
    <property type="entry name" value="JDOMAIN"/>
</dbReference>
<organism evidence="3 4">
    <name type="scientific">Tieghemiomyces parasiticus</name>
    <dbReference type="NCBI Taxonomy" id="78921"/>
    <lineage>
        <taxon>Eukaryota</taxon>
        <taxon>Fungi</taxon>
        <taxon>Fungi incertae sedis</taxon>
        <taxon>Zoopagomycota</taxon>
        <taxon>Kickxellomycotina</taxon>
        <taxon>Dimargaritomycetes</taxon>
        <taxon>Dimargaritales</taxon>
        <taxon>Dimargaritaceae</taxon>
        <taxon>Tieghemiomyces</taxon>
    </lineage>
</organism>
<dbReference type="InterPro" id="IPR001623">
    <property type="entry name" value="DnaJ_domain"/>
</dbReference>
<evidence type="ECO:0000259" key="2">
    <source>
        <dbReference type="PROSITE" id="PS50076"/>
    </source>
</evidence>
<dbReference type="InterPro" id="IPR018253">
    <property type="entry name" value="DnaJ_domain_CS"/>
</dbReference>
<keyword evidence="4" id="KW-1185">Reference proteome</keyword>